<keyword evidence="2" id="KW-1185">Reference proteome</keyword>
<name>A0A0K8PQF7_STRAJ</name>
<organism evidence="1 2">
    <name type="scientific">Streptomyces azureus</name>
    <dbReference type="NCBI Taxonomy" id="146537"/>
    <lineage>
        <taxon>Bacteria</taxon>
        <taxon>Bacillati</taxon>
        <taxon>Actinomycetota</taxon>
        <taxon>Actinomycetes</taxon>
        <taxon>Kitasatosporales</taxon>
        <taxon>Streptomycetaceae</taxon>
        <taxon>Streptomyces</taxon>
    </lineage>
</organism>
<dbReference type="PATRIC" id="fig|146537.3.peg.4767"/>
<sequence length="65" mass="7416">MDVPYPPEAWRDRIRARAGVGASLSPDEVERFDDALVRVLRDRFPGEVIQVPHRTWAVVATRSDD</sequence>
<dbReference type="AlphaFoldDB" id="A0A0K8PQF7"/>
<reference evidence="1" key="1">
    <citation type="journal article" date="2015" name="Genome Announc.">
        <title>Draft Genome Sequence of Thiostrepton-Producing Streptomyces azureus ATCC 14921.</title>
        <authorList>
            <person name="Sakihara K."/>
            <person name="Maeda J."/>
            <person name="Tashiro K."/>
            <person name="Fujino Y."/>
            <person name="Kuhara S."/>
            <person name="Ohshima T."/>
            <person name="Ogata S."/>
            <person name="Doi K."/>
        </authorList>
    </citation>
    <scope>NUCLEOTIDE SEQUENCE [LARGE SCALE GENOMIC DNA]</scope>
    <source>
        <strain evidence="1">ATCC14921</strain>
    </source>
</reference>
<proteinExistence type="predicted"/>
<gene>
    <name evidence="1" type="ORF">SAZU_4537</name>
</gene>
<protein>
    <submittedName>
        <fullName evidence="1">Uncharacterized protein</fullName>
    </submittedName>
</protein>
<dbReference type="RefSeq" id="WP_059419684.1">
    <property type="nucleotide sequence ID" value="NZ_DF968308.1"/>
</dbReference>
<evidence type="ECO:0000313" key="1">
    <source>
        <dbReference type="EMBL" id="GAP49674.1"/>
    </source>
</evidence>
<dbReference type="EMBL" id="DF968308">
    <property type="protein sequence ID" value="GAP49674.1"/>
    <property type="molecule type" value="Genomic_DNA"/>
</dbReference>
<dbReference type="Proteomes" id="UP000053859">
    <property type="component" value="Unassembled WGS sequence"/>
</dbReference>
<evidence type="ECO:0000313" key="2">
    <source>
        <dbReference type="Proteomes" id="UP000053859"/>
    </source>
</evidence>
<accession>A0A0K8PQF7</accession>